<dbReference type="AlphaFoldDB" id="A0AAV4SEI0"/>
<gene>
    <name evidence="1" type="ORF">CEXT_566371</name>
</gene>
<dbReference type="Proteomes" id="UP001054945">
    <property type="component" value="Unassembled WGS sequence"/>
</dbReference>
<protein>
    <submittedName>
        <fullName evidence="1">Uncharacterized protein</fullName>
    </submittedName>
</protein>
<comment type="caution">
    <text evidence="1">The sequence shown here is derived from an EMBL/GenBank/DDBJ whole genome shotgun (WGS) entry which is preliminary data.</text>
</comment>
<evidence type="ECO:0000313" key="2">
    <source>
        <dbReference type="Proteomes" id="UP001054945"/>
    </source>
</evidence>
<organism evidence="1 2">
    <name type="scientific">Caerostris extrusa</name>
    <name type="common">Bark spider</name>
    <name type="synonym">Caerostris bankana</name>
    <dbReference type="NCBI Taxonomy" id="172846"/>
    <lineage>
        <taxon>Eukaryota</taxon>
        <taxon>Metazoa</taxon>
        <taxon>Ecdysozoa</taxon>
        <taxon>Arthropoda</taxon>
        <taxon>Chelicerata</taxon>
        <taxon>Arachnida</taxon>
        <taxon>Araneae</taxon>
        <taxon>Araneomorphae</taxon>
        <taxon>Entelegynae</taxon>
        <taxon>Araneoidea</taxon>
        <taxon>Araneidae</taxon>
        <taxon>Caerostris</taxon>
    </lineage>
</organism>
<name>A0AAV4SEI0_CAEEX</name>
<accession>A0AAV4SEI0</accession>
<sequence length="120" mass="13895">MSTQVQVLLSLAAPWMDHRGVTRNQSHIMSPLYYLAARFFFEFKICLTIGNGKKLSLSCSSPRCTGSKNKWNRSHPNKKVVHHRLTPCYYTLLAHFKPIFLQGKAPRHLSRKSLQKSIRR</sequence>
<reference evidence="1 2" key="1">
    <citation type="submission" date="2021-06" db="EMBL/GenBank/DDBJ databases">
        <title>Caerostris extrusa draft genome.</title>
        <authorList>
            <person name="Kono N."/>
            <person name="Arakawa K."/>
        </authorList>
    </citation>
    <scope>NUCLEOTIDE SEQUENCE [LARGE SCALE GENOMIC DNA]</scope>
</reference>
<proteinExistence type="predicted"/>
<evidence type="ECO:0000313" key="1">
    <source>
        <dbReference type="EMBL" id="GIY31596.1"/>
    </source>
</evidence>
<dbReference type="EMBL" id="BPLR01009394">
    <property type="protein sequence ID" value="GIY31596.1"/>
    <property type="molecule type" value="Genomic_DNA"/>
</dbReference>
<keyword evidence="2" id="KW-1185">Reference proteome</keyword>